<evidence type="ECO:0000256" key="1">
    <source>
        <dbReference type="SAM" id="Phobius"/>
    </source>
</evidence>
<organism evidence="2 3">
    <name type="scientific">Streptomyces fildesensis</name>
    <dbReference type="NCBI Taxonomy" id="375757"/>
    <lineage>
        <taxon>Bacteria</taxon>
        <taxon>Bacillati</taxon>
        <taxon>Actinomycetota</taxon>
        <taxon>Actinomycetes</taxon>
        <taxon>Kitasatosporales</taxon>
        <taxon>Streptomycetaceae</taxon>
        <taxon>Streptomyces</taxon>
    </lineage>
</organism>
<name>A0ABW8CAU9_9ACTN</name>
<dbReference type="Pfam" id="PF19380">
    <property type="entry name" value="DUF5955"/>
    <property type="match status" value="1"/>
</dbReference>
<keyword evidence="1" id="KW-0812">Transmembrane</keyword>
<keyword evidence="1" id="KW-1133">Transmembrane helix</keyword>
<reference evidence="2 3" key="1">
    <citation type="submission" date="2024-10" db="EMBL/GenBank/DDBJ databases">
        <title>The Natural Products Discovery Center: Release of the First 8490 Sequenced Strains for Exploring Actinobacteria Biosynthetic Diversity.</title>
        <authorList>
            <person name="Kalkreuter E."/>
            <person name="Kautsar S.A."/>
            <person name="Yang D."/>
            <person name="Bader C.D."/>
            <person name="Teijaro C.N."/>
            <person name="Fluegel L."/>
            <person name="Davis C.M."/>
            <person name="Simpson J.R."/>
            <person name="Lauterbach L."/>
            <person name="Steele A.D."/>
            <person name="Gui C."/>
            <person name="Meng S."/>
            <person name="Li G."/>
            <person name="Viehrig K."/>
            <person name="Ye F."/>
            <person name="Su P."/>
            <person name="Kiefer A.F."/>
            <person name="Nichols A."/>
            <person name="Cepeda A.J."/>
            <person name="Yan W."/>
            <person name="Fan B."/>
            <person name="Jiang Y."/>
            <person name="Adhikari A."/>
            <person name="Zheng C.-J."/>
            <person name="Schuster L."/>
            <person name="Cowan T.M."/>
            <person name="Smanski M.J."/>
            <person name="Chevrette M.G."/>
            <person name="De Carvalho L.P.S."/>
            <person name="Shen B."/>
        </authorList>
    </citation>
    <scope>NUCLEOTIDE SEQUENCE [LARGE SCALE GENOMIC DNA]</scope>
    <source>
        <strain evidence="2 3">NPDC053399</strain>
    </source>
</reference>
<dbReference type="EMBL" id="JBITYG010000005">
    <property type="protein sequence ID" value="MFI9102541.1"/>
    <property type="molecule type" value="Genomic_DNA"/>
</dbReference>
<keyword evidence="1" id="KW-0472">Membrane</keyword>
<dbReference type="Proteomes" id="UP001614394">
    <property type="component" value="Unassembled WGS sequence"/>
</dbReference>
<dbReference type="InterPro" id="IPR045999">
    <property type="entry name" value="DUF5955"/>
</dbReference>
<evidence type="ECO:0000313" key="2">
    <source>
        <dbReference type="EMBL" id="MFI9102541.1"/>
    </source>
</evidence>
<comment type="caution">
    <text evidence="2">The sequence shown here is derived from an EMBL/GenBank/DDBJ whole genome shotgun (WGS) entry which is preliminary data.</text>
</comment>
<evidence type="ECO:0000313" key="3">
    <source>
        <dbReference type="Proteomes" id="UP001614394"/>
    </source>
</evidence>
<protein>
    <submittedName>
        <fullName evidence="2">DUF5955 family protein</fullName>
    </submittedName>
</protein>
<gene>
    <name evidence="2" type="ORF">ACIGXA_18665</name>
</gene>
<dbReference type="RefSeq" id="WP_399650355.1">
    <property type="nucleotide sequence ID" value="NZ_JBITYG010000005.1"/>
</dbReference>
<proteinExistence type="predicted"/>
<feature type="transmembrane region" description="Helical" evidence="1">
    <location>
        <begin position="81"/>
        <end position="99"/>
    </location>
</feature>
<accession>A0ABW8CAU9</accession>
<sequence>MNDESCGAAARTAADVRAAAASGADDPRVTALRLSVARVRRELAGLRSELPDRVIAEDELGALANAADAGILEIDRMRHSLLLVAAALGSVSALAVALAELRRAVDLFGSGAGAGPGAGEGV</sequence>
<keyword evidence="3" id="KW-1185">Reference proteome</keyword>